<feature type="domain" description="EF-hand" evidence="6">
    <location>
        <begin position="182"/>
        <end position="217"/>
    </location>
</feature>
<feature type="domain" description="EF-hand" evidence="6">
    <location>
        <begin position="222"/>
        <end position="259"/>
    </location>
</feature>
<feature type="compositionally biased region" description="Basic and acidic residues" evidence="5">
    <location>
        <begin position="628"/>
        <end position="638"/>
    </location>
</feature>
<dbReference type="PROSITE" id="PS50222">
    <property type="entry name" value="EF_HAND_2"/>
    <property type="match status" value="3"/>
</dbReference>
<feature type="compositionally biased region" description="Basic residues" evidence="5">
    <location>
        <begin position="134"/>
        <end position="145"/>
    </location>
</feature>
<keyword evidence="4" id="KW-0175">Coiled coil</keyword>
<feature type="compositionally biased region" description="Basic and acidic residues" evidence="5">
    <location>
        <begin position="146"/>
        <end position="156"/>
    </location>
</feature>
<keyword evidence="3" id="KW-0106">Calcium</keyword>
<keyword evidence="2" id="KW-0677">Repeat</keyword>
<protein>
    <recommendedName>
        <fullName evidence="6">EF-hand domain-containing protein</fullName>
    </recommendedName>
</protein>
<evidence type="ECO:0000256" key="2">
    <source>
        <dbReference type="ARBA" id="ARBA00022737"/>
    </source>
</evidence>
<feature type="compositionally biased region" description="Basic residues" evidence="5">
    <location>
        <begin position="584"/>
        <end position="601"/>
    </location>
</feature>
<proteinExistence type="predicted"/>
<name>A0A9W7EF85_9STRA</name>
<evidence type="ECO:0000256" key="1">
    <source>
        <dbReference type="ARBA" id="ARBA00022723"/>
    </source>
</evidence>
<comment type="caution">
    <text evidence="7">The sequence shown here is derived from an EMBL/GenBank/DDBJ whole genome shotgun (WGS) entry which is preliminary data.</text>
</comment>
<sequence>MQGTFEGLDKTPDMPINERRSKTYRGEEEIEVTVRDVICGPPDEEFVKGKTPLLKIMNRLEVTEKEATLFFKMFEKIDGDHSGSIEIEEFFTYFKIEPTEFAQRAFGIMDFEGGKVPTAKDRLEEKKQKEKLGKMGRNRKKKAKGKTLEEQMEEGKDKFREGDGSLSYGEFFISLWNFCTLTHETLVKFTFDLYDLDGSGELSIDEVYEMVRTIHPTRDSRHSKREAKKLMNIMDKDDDPDGLITFKEFMTAHKKLGTVIFPAFMLQRQIRLKAMTKRFWAKATKKREKEFGGNGTVDDLIELYQKMCAEKVEYDVLDADIEDDVEENDEAEQKRLLAELEELRKAKEEERENWAKSQSLEFVDGEDAPSANGLLIAMASKRLQAKIYHEPREGSWWAENPDVKGPRPPGQRPCSAKFKKERQFTHEDEPQVIIDRGVADLMTSVDRARIRGKRGVNRARRTVQSARSTRKEIDTENTWKPHVPYYVHMLVKHPLRLARITTPKVYHSKEIENEMTDNQRKVVAYIGSGGNKTRLKSPPRRVYKGSEDGSSNQSDEDDLDDVDVSDTPLGKALYRDRSSEYTRKRSMSPQRRRTLSPKRRPASAGPTTRRSDNVMINSALRPKSGGLRRPDRRPETLSRKQARPSTAH</sequence>
<dbReference type="PANTHER" id="PTHR45942">
    <property type="entry name" value="PROTEIN PHOSPATASE 3 REGULATORY SUBUNIT B ALPHA ISOFORM TYPE 1"/>
    <property type="match status" value="1"/>
</dbReference>
<feature type="coiled-coil region" evidence="4">
    <location>
        <begin position="314"/>
        <end position="357"/>
    </location>
</feature>
<feature type="compositionally biased region" description="Acidic residues" evidence="5">
    <location>
        <begin position="554"/>
        <end position="564"/>
    </location>
</feature>
<accession>A0A9W7EF85</accession>
<dbReference type="CDD" id="cd00051">
    <property type="entry name" value="EFh"/>
    <property type="match status" value="1"/>
</dbReference>
<dbReference type="Pfam" id="PF13499">
    <property type="entry name" value="EF-hand_7"/>
    <property type="match status" value="1"/>
</dbReference>
<dbReference type="Pfam" id="PF13202">
    <property type="entry name" value="EF-hand_5"/>
    <property type="match status" value="1"/>
</dbReference>
<feature type="compositionally biased region" description="Basic and acidic residues" evidence="5">
    <location>
        <begin position="573"/>
        <end position="583"/>
    </location>
</feature>
<feature type="compositionally biased region" description="Basic residues" evidence="5">
    <location>
        <begin position="533"/>
        <end position="543"/>
    </location>
</feature>
<feature type="region of interest" description="Disordered" evidence="5">
    <location>
        <begin position="396"/>
        <end position="415"/>
    </location>
</feature>
<dbReference type="GO" id="GO:0005509">
    <property type="term" value="F:calcium ion binding"/>
    <property type="evidence" value="ECO:0007669"/>
    <property type="project" value="InterPro"/>
</dbReference>
<evidence type="ECO:0000256" key="4">
    <source>
        <dbReference type="SAM" id="Coils"/>
    </source>
</evidence>
<dbReference type="SMART" id="SM00054">
    <property type="entry name" value="EFh"/>
    <property type="match status" value="3"/>
</dbReference>
<dbReference type="Gene3D" id="1.10.238.10">
    <property type="entry name" value="EF-hand"/>
    <property type="match status" value="1"/>
</dbReference>
<evidence type="ECO:0000313" key="7">
    <source>
        <dbReference type="EMBL" id="GMH76637.1"/>
    </source>
</evidence>
<gene>
    <name evidence="7" type="ORF">TrST_g343</name>
</gene>
<evidence type="ECO:0000259" key="6">
    <source>
        <dbReference type="PROSITE" id="PS50222"/>
    </source>
</evidence>
<evidence type="ECO:0000256" key="3">
    <source>
        <dbReference type="ARBA" id="ARBA00022837"/>
    </source>
</evidence>
<dbReference type="OrthoDB" id="206890at2759"/>
<dbReference type="Proteomes" id="UP001165085">
    <property type="component" value="Unassembled WGS sequence"/>
</dbReference>
<reference evidence="8" key="1">
    <citation type="journal article" date="2023" name="Commun. Biol.">
        <title>Genome analysis of Parmales, the sister group of diatoms, reveals the evolutionary specialization of diatoms from phago-mixotrophs to photoautotrophs.</title>
        <authorList>
            <person name="Ban H."/>
            <person name="Sato S."/>
            <person name="Yoshikawa S."/>
            <person name="Yamada K."/>
            <person name="Nakamura Y."/>
            <person name="Ichinomiya M."/>
            <person name="Sato N."/>
            <person name="Blanc-Mathieu R."/>
            <person name="Endo H."/>
            <person name="Kuwata A."/>
            <person name="Ogata H."/>
        </authorList>
    </citation>
    <scope>NUCLEOTIDE SEQUENCE [LARGE SCALE GENOMIC DNA]</scope>
    <source>
        <strain evidence="8">NIES 3701</strain>
    </source>
</reference>
<feature type="region of interest" description="Disordered" evidence="5">
    <location>
        <begin position="120"/>
        <end position="156"/>
    </location>
</feature>
<dbReference type="EMBL" id="BRXY01000199">
    <property type="protein sequence ID" value="GMH76637.1"/>
    <property type="molecule type" value="Genomic_DNA"/>
</dbReference>
<dbReference type="InterPro" id="IPR011992">
    <property type="entry name" value="EF-hand-dom_pair"/>
</dbReference>
<organism evidence="7 8">
    <name type="scientific">Triparma strigata</name>
    <dbReference type="NCBI Taxonomy" id="1606541"/>
    <lineage>
        <taxon>Eukaryota</taxon>
        <taxon>Sar</taxon>
        <taxon>Stramenopiles</taxon>
        <taxon>Ochrophyta</taxon>
        <taxon>Bolidophyceae</taxon>
        <taxon>Parmales</taxon>
        <taxon>Triparmaceae</taxon>
        <taxon>Triparma</taxon>
    </lineage>
</organism>
<feature type="region of interest" description="Disordered" evidence="5">
    <location>
        <begin position="526"/>
        <end position="648"/>
    </location>
</feature>
<dbReference type="SUPFAM" id="SSF47473">
    <property type="entry name" value="EF-hand"/>
    <property type="match status" value="1"/>
</dbReference>
<keyword evidence="1" id="KW-0479">Metal-binding</keyword>
<keyword evidence="8" id="KW-1185">Reference proteome</keyword>
<feature type="compositionally biased region" description="Basic and acidic residues" evidence="5">
    <location>
        <begin position="120"/>
        <end position="133"/>
    </location>
</feature>
<dbReference type="InterPro" id="IPR002048">
    <property type="entry name" value="EF_hand_dom"/>
</dbReference>
<evidence type="ECO:0000313" key="8">
    <source>
        <dbReference type="Proteomes" id="UP001165085"/>
    </source>
</evidence>
<feature type="domain" description="EF-hand" evidence="6">
    <location>
        <begin position="65"/>
        <end position="100"/>
    </location>
</feature>
<dbReference type="InterPro" id="IPR018247">
    <property type="entry name" value="EF_Hand_1_Ca_BS"/>
</dbReference>
<evidence type="ECO:0000256" key="5">
    <source>
        <dbReference type="SAM" id="MobiDB-lite"/>
    </source>
</evidence>
<dbReference type="AlphaFoldDB" id="A0A9W7EF85"/>
<dbReference type="PROSITE" id="PS00018">
    <property type="entry name" value="EF_HAND_1"/>
    <property type="match status" value="3"/>
</dbReference>